<name>A0ABP0TVN7_9BRYO</name>
<dbReference type="InterPro" id="IPR012337">
    <property type="entry name" value="RNaseH-like_sf"/>
</dbReference>
<proteinExistence type="predicted"/>
<reference evidence="3" key="1">
    <citation type="submission" date="2024-02" db="EMBL/GenBank/DDBJ databases">
        <authorList>
            <consortium name="ELIXIR-Norway"/>
            <consortium name="Elixir Norway"/>
        </authorList>
    </citation>
    <scope>NUCLEOTIDE SEQUENCE</scope>
</reference>
<feature type="region of interest" description="Disordered" evidence="1">
    <location>
        <begin position="52"/>
        <end position="72"/>
    </location>
</feature>
<gene>
    <name evidence="3" type="ORF">CSSPTR1EN2_LOCUS7947</name>
</gene>
<dbReference type="InterPro" id="IPR008906">
    <property type="entry name" value="HATC_C_dom"/>
</dbReference>
<keyword evidence="4" id="KW-1185">Reference proteome</keyword>
<evidence type="ECO:0000313" key="4">
    <source>
        <dbReference type="Proteomes" id="UP001497512"/>
    </source>
</evidence>
<dbReference type="EMBL" id="OZ019907">
    <property type="protein sequence ID" value="CAK9205635.1"/>
    <property type="molecule type" value="Genomic_DNA"/>
</dbReference>
<evidence type="ECO:0000259" key="2">
    <source>
        <dbReference type="Pfam" id="PF05699"/>
    </source>
</evidence>
<accession>A0ABP0TVN7</accession>
<evidence type="ECO:0000313" key="3">
    <source>
        <dbReference type="EMBL" id="CAK9205635.1"/>
    </source>
</evidence>
<protein>
    <recommendedName>
        <fullName evidence="2">HAT C-terminal dimerisation domain-containing protein</fullName>
    </recommendedName>
</protein>
<sequence>MATSTAASESNFSTIGFIHSKPRNCLNPRSVNKLTFIKSNLPAFYDYVHDESDVDDDSGSESSQQAPAHWSE</sequence>
<dbReference type="Pfam" id="PF05699">
    <property type="entry name" value="Dimer_Tnp_hAT"/>
    <property type="match status" value="1"/>
</dbReference>
<evidence type="ECO:0000256" key="1">
    <source>
        <dbReference type="SAM" id="MobiDB-lite"/>
    </source>
</evidence>
<feature type="domain" description="HAT C-terminal dimerisation" evidence="2">
    <location>
        <begin position="3"/>
        <end position="41"/>
    </location>
</feature>
<dbReference type="Proteomes" id="UP001497512">
    <property type="component" value="Chromosome 15"/>
</dbReference>
<dbReference type="SUPFAM" id="SSF53098">
    <property type="entry name" value="Ribonuclease H-like"/>
    <property type="match status" value="1"/>
</dbReference>
<organism evidence="3 4">
    <name type="scientific">Sphagnum troendelagicum</name>
    <dbReference type="NCBI Taxonomy" id="128251"/>
    <lineage>
        <taxon>Eukaryota</taxon>
        <taxon>Viridiplantae</taxon>
        <taxon>Streptophyta</taxon>
        <taxon>Embryophyta</taxon>
        <taxon>Bryophyta</taxon>
        <taxon>Sphagnophytina</taxon>
        <taxon>Sphagnopsida</taxon>
        <taxon>Sphagnales</taxon>
        <taxon>Sphagnaceae</taxon>
        <taxon>Sphagnum</taxon>
    </lineage>
</organism>